<keyword evidence="5" id="KW-0408">Iron</keyword>
<name>X5M687_9HYPH</name>
<dbReference type="RefSeq" id="WP_052535008.1">
    <property type="nucleotide sequence ID" value="NZ_HG966617.1"/>
</dbReference>
<keyword evidence="9" id="KW-1185">Reference proteome</keyword>
<dbReference type="Pfam" id="PF00355">
    <property type="entry name" value="Rieske"/>
    <property type="match status" value="1"/>
</dbReference>
<dbReference type="GO" id="GO:0051537">
    <property type="term" value="F:2 iron, 2 sulfur cluster binding"/>
    <property type="evidence" value="ECO:0007669"/>
    <property type="project" value="UniProtKB-KW"/>
</dbReference>
<dbReference type="Gene3D" id="3.90.380.10">
    <property type="entry name" value="Naphthalene 1,2-dioxygenase Alpha Subunit, Chain A, domain 1"/>
    <property type="match status" value="1"/>
</dbReference>
<accession>X5M687</accession>
<evidence type="ECO:0000256" key="4">
    <source>
        <dbReference type="ARBA" id="ARBA00023002"/>
    </source>
</evidence>
<dbReference type="InterPro" id="IPR017941">
    <property type="entry name" value="Rieske_2Fe-2S"/>
</dbReference>
<dbReference type="AlphaFoldDB" id="X5M687"/>
<dbReference type="PROSITE" id="PS51296">
    <property type="entry name" value="RIESKE"/>
    <property type="match status" value="1"/>
</dbReference>
<dbReference type="SUPFAM" id="SSF55961">
    <property type="entry name" value="Bet v1-like"/>
    <property type="match status" value="1"/>
</dbReference>
<keyword evidence="3" id="KW-0479">Metal-binding</keyword>
<dbReference type="STRING" id="1458461.BN1012_Phect279"/>
<keyword evidence="4" id="KW-0560">Oxidoreductase</keyword>
<dbReference type="InterPro" id="IPR001663">
    <property type="entry name" value="Rng_hydr_dOase-A"/>
</dbReference>
<gene>
    <name evidence="8" type="ORF">BN1012_Phect279</name>
</gene>
<dbReference type="PANTHER" id="PTHR43756:SF5">
    <property type="entry name" value="CHOLINE MONOOXYGENASE, CHLOROPLASTIC"/>
    <property type="match status" value="1"/>
</dbReference>
<dbReference type="CDD" id="cd03469">
    <property type="entry name" value="Rieske_RO_Alpha_N"/>
    <property type="match status" value="1"/>
</dbReference>
<keyword evidence="2" id="KW-0001">2Fe-2S</keyword>
<comment type="cofactor">
    <cofactor evidence="1">
        <name>Fe cation</name>
        <dbReference type="ChEBI" id="CHEBI:24875"/>
    </cofactor>
</comment>
<sequence>MTIQQTKLPQLSADEIARVRQPLAQAYTLPPTAYTDPEVYEREVALIMRKSWLPLARVDQVAKPGDYISLDLFGQPVMVVHGKDGEIRTMSRVCLHRAAPLTEDGAGHRNLFTCPYHAWSYDTAGELVRTPLMEGADGFDEMSATEKGCRLPQIRTEIWNGFIMANLDDDADPFAPQVAGFTKFFDKFNLDDLVVVKTLDFPSNWNWKVLVENFMEAYHHIATHATTFGPVFPASDSNVPDNDGAVASELEGGPWSILHMPTNEEAPEAADTAEASDSSLGGDLYANVIFPHFLLGIQGSGTAWYQILPESHDRLMLKIHFCLPRHLAEEDKDGAHAEATAEMLTIIHNEDIEANDQVWRGLNAPLTKQGRLSPLEKSIWQMNQWWLDKMTDAEA</sequence>
<dbReference type="PRINTS" id="PR00090">
    <property type="entry name" value="RNGDIOXGNASE"/>
</dbReference>
<protein>
    <submittedName>
        <fullName evidence="8">Rieske 2Fe-2S domain protein</fullName>
    </submittedName>
</protein>
<dbReference type="InterPro" id="IPR036922">
    <property type="entry name" value="Rieske_2Fe-2S_sf"/>
</dbReference>
<reference evidence="8 9" key="1">
    <citation type="journal article" date="2014" name="Front. Genet.">
        <title>Genome and metabolic network of "Candidatus Phaeomarinobacter ectocarpi" Ec32, a new candidate genus of Alphaproteobacteria frequently associated with brown algae.</title>
        <authorList>
            <person name="Dittami S.M."/>
            <person name="Barbeyron T."/>
            <person name="Boyen C."/>
            <person name="Cambefort J."/>
            <person name="Collet G."/>
            <person name="Delage L."/>
            <person name="Gobet A."/>
            <person name="Groisillier A."/>
            <person name="Leblanc C."/>
            <person name="Michel G."/>
            <person name="Scornet D."/>
            <person name="Siegel A."/>
            <person name="Tapia J.E."/>
            <person name="Tonon T."/>
        </authorList>
    </citation>
    <scope>NUCLEOTIDE SEQUENCE [LARGE SCALE GENOMIC DNA]</scope>
    <source>
        <strain evidence="8 9">Ec32</strain>
    </source>
</reference>
<dbReference type="Pfam" id="PF00848">
    <property type="entry name" value="Ring_hydroxyl_A"/>
    <property type="match status" value="1"/>
</dbReference>
<evidence type="ECO:0000256" key="6">
    <source>
        <dbReference type="ARBA" id="ARBA00023014"/>
    </source>
</evidence>
<dbReference type="PANTHER" id="PTHR43756">
    <property type="entry name" value="CHOLINE MONOOXYGENASE, CHLOROPLASTIC"/>
    <property type="match status" value="1"/>
</dbReference>
<evidence type="ECO:0000313" key="9">
    <source>
        <dbReference type="Proteomes" id="UP000032160"/>
    </source>
</evidence>
<dbReference type="EMBL" id="HG966617">
    <property type="protein sequence ID" value="CDO58493.1"/>
    <property type="molecule type" value="Genomic_DNA"/>
</dbReference>
<dbReference type="Proteomes" id="UP000032160">
    <property type="component" value="Chromosome I"/>
</dbReference>
<dbReference type="OrthoDB" id="7456916at2"/>
<dbReference type="HOGENOM" id="CLU_026244_3_2_5"/>
<evidence type="ECO:0000259" key="7">
    <source>
        <dbReference type="PROSITE" id="PS51296"/>
    </source>
</evidence>
<dbReference type="InterPro" id="IPR015879">
    <property type="entry name" value="Ring_hydroxy_dOase_asu_C_dom"/>
</dbReference>
<evidence type="ECO:0000256" key="3">
    <source>
        <dbReference type="ARBA" id="ARBA00022723"/>
    </source>
</evidence>
<dbReference type="KEGG" id="pect:BN1012_Phect279"/>
<evidence type="ECO:0000256" key="5">
    <source>
        <dbReference type="ARBA" id="ARBA00023004"/>
    </source>
</evidence>
<dbReference type="GO" id="GO:0005506">
    <property type="term" value="F:iron ion binding"/>
    <property type="evidence" value="ECO:0007669"/>
    <property type="project" value="InterPro"/>
</dbReference>
<dbReference type="Gene3D" id="2.102.10.10">
    <property type="entry name" value="Rieske [2Fe-2S] iron-sulphur domain"/>
    <property type="match status" value="1"/>
</dbReference>
<feature type="domain" description="Rieske" evidence="7">
    <location>
        <begin position="52"/>
        <end position="165"/>
    </location>
</feature>
<keyword evidence="6" id="KW-0411">Iron-sulfur</keyword>
<evidence type="ECO:0000256" key="2">
    <source>
        <dbReference type="ARBA" id="ARBA00022714"/>
    </source>
</evidence>
<organism evidence="8 9">
    <name type="scientific">Candidatus Phaeomarinibacter ectocarpi</name>
    <dbReference type="NCBI Taxonomy" id="1458461"/>
    <lineage>
        <taxon>Bacteria</taxon>
        <taxon>Pseudomonadati</taxon>
        <taxon>Pseudomonadota</taxon>
        <taxon>Alphaproteobacteria</taxon>
        <taxon>Hyphomicrobiales</taxon>
        <taxon>Parvibaculaceae</taxon>
        <taxon>Candidatus Phaeomarinibacter</taxon>
    </lineage>
</organism>
<dbReference type="SUPFAM" id="SSF50022">
    <property type="entry name" value="ISP domain"/>
    <property type="match status" value="1"/>
</dbReference>
<evidence type="ECO:0000313" key="8">
    <source>
        <dbReference type="EMBL" id="CDO58493.1"/>
    </source>
</evidence>
<dbReference type="GO" id="GO:0016491">
    <property type="term" value="F:oxidoreductase activity"/>
    <property type="evidence" value="ECO:0007669"/>
    <property type="project" value="UniProtKB-KW"/>
</dbReference>
<evidence type="ECO:0000256" key="1">
    <source>
        <dbReference type="ARBA" id="ARBA00001962"/>
    </source>
</evidence>
<proteinExistence type="predicted"/>